<name>A0ABP4C0F6_9ACTN</name>
<sequence length="194" mass="19578">MPAARTKAELTKALLELPDLPSGFSIDNSPDEADDTKLSSTDARCKDLVLLFNAKTPPGAKVVATRSFTGGQQGPFFDEELDAMGSPAAATALLNRTRAAIRSCKSAKLTVPGTGSSTVEVSEISVPKAGTGPVGGRFVADGGPLDGGEVLFGFTGIGDVVLAMSFDTPDVLDGALGDAAAKAIKVLGAPKTGA</sequence>
<dbReference type="EMBL" id="BAAAHK010000018">
    <property type="protein sequence ID" value="GAA0957166.1"/>
    <property type="molecule type" value="Genomic_DNA"/>
</dbReference>
<proteinExistence type="predicted"/>
<reference evidence="2" key="1">
    <citation type="journal article" date="2019" name="Int. J. Syst. Evol. Microbiol.">
        <title>The Global Catalogue of Microorganisms (GCM) 10K type strain sequencing project: providing services to taxonomists for standard genome sequencing and annotation.</title>
        <authorList>
            <consortium name="The Broad Institute Genomics Platform"/>
            <consortium name="The Broad Institute Genome Sequencing Center for Infectious Disease"/>
            <person name="Wu L."/>
            <person name="Ma J."/>
        </authorList>
    </citation>
    <scope>NUCLEOTIDE SEQUENCE [LARGE SCALE GENOMIC DNA]</scope>
    <source>
        <strain evidence="2">JCM 10977</strain>
    </source>
</reference>
<keyword evidence="2" id="KW-1185">Reference proteome</keyword>
<evidence type="ECO:0000313" key="1">
    <source>
        <dbReference type="EMBL" id="GAA0957166.1"/>
    </source>
</evidence>
<evidence type="ECO:0000313" key="2">
    <source>
        <dbReference type="Proteomes" id="UP001500542"/>
    </source>
</evidence>
<accession>A0ABP4C0F6</accession>
<organism evidence="1 2">
    <name type="scientific">Kribbella koreensis</name>
    <dbReference type="NCBI Taxonomy" id="57909"/>
    <lineage>
        <taxon>Bacteria</taxon>
        <taxon>Bacillati</taxon>
        <taxon>Actinomycetota</taxon>
        <taxon>Actinomycetes</taxon>
        <taxon>Propionibacteriales</taxon>
        <taxon>Kribbellaceae</taxon>
        <taxon>Kribbella</taxon>
    </lineage>
</organism>
<gene>
    <name evidence="1" type="ORF">GCM10009554_67540</name>
</gene>
<dbReference type="Proteomes" id="UP001500542">
    <property type="component" value="Unassembled WGS sequence"/>
</dbReference>
<evidence type="ECO:0008006" key="3">
    <source>
        <dbReference type="Google" id="ProtNLM"/>
    </source>
</evidence>
<comment type="caution">
    <text evidence="1">The sequence shown here is derived from an EMBL/GenBank/DDBJ whole genome shotgun (WGS) entry which is preliminary data.</text>
</comment>
<protein>
    <recommendedName>
        <fullName evidence="3">PknH-like protein</fullName>
    </recommendedName>
</protein>